<organism evidence="1 2">
    <name type="scientific">Dolichospermum flos-aquae UHCC 0037</name>
    <dbReference type="NCBI Taxonomy" id="2590026"/>
    <lineage>
        <taxon>Bacteria</taxon>
        <taxon>Bacillati</taxon>
        <taxon>Cyanobacteriota</taxon>
        <taxon>Cyanophyceae</taxon>
        <taxon>Nostocales</taxon>
        <taxon>Aphanizomenonaceae</taxon>
        <taxon>Dolichospermum</taxon>
    </lineage>
</organism>
<proteinExistence type="predicted"/>
<comment type="caution">
    <text evidence="1">The sequence shown here is derived from an EMBL/GenBank/DDBJ whole genome shotgun (WGS) entry which is preliminary data.</text>
</comment>
<dbReference type="Proteomes" id="UP001517388">
    <property type="component" value="Unassembled WGS sequence"/>
</dbReference>
<keyword evidence="2" id="KW-1185">Reference proteome</keyword>
<evidence type="ECO:0000313" key="2">
    <source>
        <dbReference type="Proteomes" id="UP001517388"/>
    </source>
</evidence>
<gene>
    <name evidence="1" type="ORF">FJR39_01020</name>
</gene>
<dbReference type="EMBL" id="VILF01000001">
    <property type="protein sequence ID" value="MTJ41891.1"/>
    <property type="molecule type" value="Genomic_DNA"/>
</dbReference>
<accession>A0ACC7S112</accession>
<evidence type="ECO:0000313" key="1">
    <source>
        <dbReference type="EMBL" id="MTJ41891.1"/>
    </source>
</evidence>
<sequence>MHQVVLTQSLLILIAIPAERFAIALYQSNLQAIPTERFAIALHQPNQISDRTLSIQTTSDRT</sequence>
<protein>
    <submittedName>
        <fullName evidence="1">Uncharacterized protein</fullName>
    </submittedName>
</protein>
<name>A0ACC7S112_DOLFA</name>
<reference evidence="2" key="1">
    <citation type="journal article" date="2020" name="Toxins">
        <title>Phylogenomic Analysis of Secondary Metabolism in the Toxic Cyanobacterial Genera Anabaena, Dolichospermum and Aphanizomenon.</title>
        <authorList>
            <person name="Oesterholm J."/>
            <person name="Popin R.V."/>
            <person name="Fewer D.P."/>
            <person name="Sivonen K."/>
        </authorList>
    </citation>
    <scope>NUCLEOTIDE SEQUENCE [LARGE SCALE GENOMIC DNA]</scope>
    <source>
        <strain evidence="2">UHCC 0037</strain>
    </source>
</reference>